<evidence type="ECO:0000313" key="13">
    <source>
        <dbReference type="EMBL" id="EQC42571.1"/>
    </source>
</evidence>
<dbReference type="InterPro" id="IPR003439">
    <property type="entry name" value="ABC_transporter-like_ATP-bd"/>
</dbReference>
<sequence length="1904" mass="205658">MSRHHVRTLLWKNALLKKRHPIRLGFELVLPVVFIVILGILKGQAADITVPSGWSDNMESTFSSSASIAPTYSVYQGYPATSPAPAKFAATEATISGLLLRLSTMSLAEGRRLDDLSATDRQRCSSLFLFNGAINIDPTSPYAVPTACAGKVVPYKLAIVPDTAYTRAYFAAAVNAWYPRVPLTNASSGLVIPSFVDALAFYHDEAALENYVSGGSYGQDLSHPKIYAAIVFDVATPRLGTAGALSYTLRFNATSGDAPSTAGAGVDPNQKALAATPYQRYPTPTLALLESYVFRYARNGFLALQTLLTRFAACVPSWNGSAPGACTVAGSTSVQSDLLDDRFMVQVQNDDALLAAVAAFNKASGASLTLRELSFEARRLLLVPLRQAPQPYFGGLVLPLPISAYTASPFFATAGDFFSFVFVVSYVQLVTGLLVALVKEKETRAREMMKVLGVTDGAIVGSWMLTYGIVVLVVAALQTIASSQLLFPHTSPLLLYLFFALFGFAVVAFGFFMSTFFSRPRTGAFLGLVVFLLLFLLGQAFSTSASEGAKALGCLAPPVAMSFGISALARAEVNGGGITWHSAHLLDSHNIRFDTALYMLALDTLLLTLVGFYFEKVIPKDYGVPEHWTFPLQWLYRSRGVSSSATSRMSARLLAQHEPPPHPYVEAVTDDLKQQERTGDALQIQCLRKAFLGDDKIEKVAVHGLQLTLYKNQITCLLGHNGAGKTTLLSMLTGMLPPTSGDATLLRGLSLRSDMHAIRQSIGMCPQHDVLYDELSVYEHLAFYGRIKGCDEAELDQKLRAVGLTEKRHTPSKALSGGMKRKLSLAIAFLGDSQIVFLDEPTSGMDPYSRRHMWETVLSHRQHRIIVLTTHSMDEADILGDRIAILADGELRCAGSSLYLKQTFGAGYNLSLVTTTSDHLADLSSLVVSFVSSAALGAHVGTDVTYQLPLESAPRFPELFAALDAQRTQLGVESYGISVTTLEQVFLTVAEAPSTDGDDGDVTRSQPSDLSPTVDTSSVFRILEAAPMSKAARFLAHFQALWRKRYLCAKRDRKIVTFSTLWPAVYIAIGMLLLTTSATRKNDPPIEMSTRALPLGAETPLPWTCLDGSDAWCDGVTRSIRAAAASSLPLITYPTSTPTVFDVPYTINASDTSGYCLSMAQTSLPAVLPTAFGRVLLFTSASSQVVGYALLSNTTATHAPSIYKAAVDDALVRWVTQTPTATVVVMSHPLPLTQASKLLSTTILSFTATSFIVVAMAYFSASIVPFLVQERHVSTNVKHQQLLAGVSIPAFWLANLAWDCTLYLVPAALALGAIQIFDITPYTGVDCATCATNAFAVVVALFVLAGVAVVGFSYCASFLCKEPAEAQGYIINCNIYLGVYLMLVSTILGLVPSTESLNDTLVFVFRLSPLFCLGNGLYSLSLRAIIGPTSGTVSSSAFSTENAGWSIVYLAIEAILYPSLAIAIDYLLCFPSIAASWRRRTTRVSDEHDPSTIDHDVDVEAARVRAGNHDDAVVMTSLRKTYPDGKVAVADLSLGLGRGECFGFLGINGAGKTTTMKMLTGDILPTSGAATLGGHDLLSQPLAVRRLIGYCPQFDALFDLLSVREHLELFAVLKGVPGPLVKAVVTEKLSQLHLEPFATKLAKTLSGGNKRKLSVAIALIGAPPLLFLDEPSTGVDPVSRRFLWNVLADLSTKRKAATIFLTTHSMEECEALCTRVGIMVGGRLRCLGSIQHLKSRFGDGLLLHLKLKPVATMVDDATETAMDREAVATYCTAHGRPDRVHLIRDDHPTGYTLADSLARDGSVFLHDVSAWWRREDRYDACISALQASLGETNVSVVERHLDVCRLKIIGDNMSLGRIFGLIEEKKAALHIREYTVSQTTLEQIFNSFASAQVDEVRVARGVAA</sequence>
<feature type="region of interest" description="Disordered" evidence="10">
    <location>
        <begin position="992"/>
        <end position="1011"/>
    </location>
</feature>
<evidence type="ECO:0000256" key="8">
    <source>
        <dbReference type="ARBA" id="ARBA00022989"/>
    </source>
</evidence>
<keyword evidence="9 11" id="KW-0472">Membrane</keyword>
<dbReference type="FunFam" id="3.40.50.300:FF:000298">
    <property type="entry name" value="ATP-binding cassette sub-family A member 12"/>
    <property type="match status" value="1"/>
</dbReference>
<dbReference type="InterPro" id="IPR026082">
    <property type="entry name" value="ABCA"/>
</dbReference>
<comment type="similarity">
    <text evidence="2">Belongs to the ABC transporter superfamily. ABCA family.</text>
</comment>
<keyword evidence="3" id="KW-0813">Transport</keyword>
<evidence type="ECO:0000256" key="11">
    <source>
        <dbReference type="SAM" id="Phobius"/>
    </source>
</evidence>
<evidence type="ECO:0000256" key="3">
    <source>
        <dbReference type="ARBA" id="ARBA00022448"/>
    </source>
</evidence>
<feature type="transmembrane region" description="Helical" evidence="11">
    <location>
        <begin position="595"/>
        <end position="614"/>
    </location>
</feature>
<dbReference type="InParanoid" id="T0R6M8"/>
<dbReference type="OMA" id="LVSYIKF"/>
<feature type="transmembrane region" description="Helical" evidence="11">
    <location>
        <begin position="1403"/>
        <end position="1426"/>
    </location>
</feature>
<feature type="transmembrane region" description="Helical" evidence="11">
    <location>
        <begin position="1446"/>
        <end position="1470"/>
    </location>
</feature>
<dbReference type="GO" id="GO:0140359">
    <property type="term" value="F:ABC-type transporter activity"/>
    <property type="evidence" value="ECO:0007669"/>
    <property type="project" value="InterPro"/>
</dbReference>
<dbReference type="GO" id="GO:0005524">
    <property type="term" value="F:ATP binding"/>
    <property type="evidence" value="ECO:0007669"/>
    <property type="project" value="UniProtKB-KW"/>
</dbReference>
<dbReference type="GO" id="GO:0005319">
    <property type="term" value="F:lipid transporter activity"/>
    <property type="evidence" value="ECO:0007669"/>
    <property type="project" value="TreeGrafter"/>
</dbReference>
<evidence type="ECO:0000256" key="5">
    <source>
        <dbReference type="ARBA" id="ARBA00022737"/>
    </source>
</evidence>
<dbReference type="PROSITE" id="PS50893">
    <property type="entry name" value="ABC_TRANSPORTER_2"/>
    <property type="match status" value="2"/>
</dbReference>
<dbReference type="PANTHER" id="PTHR19229:SF36">
    <property type="entry name" value="ATP-BINDING CASSETTE SUB-FAMILY A MEMBER 2"/>
    <property type="match status" value="1"/>
</dbReference>
<dbReference type="Pfam" id="PF00005">
    <property type="entry name" value="ABC_tran"/>
    <property type="match status" value="2"/>
</dbReference>
<organism evidence="13 14">
    <name type="scientific">Saprolegnia diclina (strain VS20)</name>
    <dbReference type="NCBI Taxonomy" id="1156394"/>
    <lineage>
        <taxon>Eukaryota</taxon>
        <taxon>Sar</taxon>
        <taxon>Stramenopiles</taxon>
        <taxon>Oomycota</taxon>
        <taxon>Saprolegniomycetes</taxon>
        <taxon>Saprolegniales</taxon>
        <taxon>Saprolegniaceae</taxon>
        <taxon>Saprolegnia</taxon>
    </lineage>
</organism>
<evidence type="ECO:0000256" key="1">
    <source>
        <dbReference type="ARBA" id="ARBA00004141"/>
    </source>
</evidence>
<protein>
    <recommendedName>
        <fullName evidence="12">ABC transporter domain-containing protein</fullName>
    </recommendedName>
</protein>
<feature type="transmembrane region" description="Helical" evidence="11">
    <location>
        <begin position="524"/>
        <end position="542"/>
    </location>
</feature>
<feature type="domain" description="ABC transporter" evidence="12">
    <location>
        <begin position="682"/>
        <end position="913"/>
    </location>
</feature>
<feature type="transmembrane region" description="Helical" evidence="11">
    <location>
        <begin position="1334"/>
        <end position="1354"/>
    </location>
</feature>
<evidence type="ECO:0000259" key="12">
    <source>
        <dbReference type="PROSITE" id="PS50893"/>
    </source>
</evidence>
<dbReference type="InterPro" id="IPR003593">
    <property type="entry name" value="AAA+_ATPase"/>
</dbReference>
<feature type="transmembrane region" description="Helical" evidence="11">
    <location>
        <begin position="1366"/>
        <end position="1391"/>
    </location>
</feature>
<dbReference type="GeneID" id="19941028"/>
<feature type="transmembrane region" description="Helical" evidence="11">
    <location>
        <begin position="493"/>
        <end position="512"/>
    </location>
</feature>
<evidence type="ECO:0000256" key="7">
    <source>
        <dbReference type="ARBA" id="ARBA00022840"/>
    </source>
</evidence>
<dbReference type="InterPro" id="IPR027417">
    <property type="entry name" value="P-loop_NTPase"/>
</dbReference>
<dbReference type="eggNOG" id="KOG0059">
    <property type="taxonomic scope" value="Eukaryota"/>
</dbReference>
<keyword evidence="7" id="KW-0067">ATP-binding</keyword>
<dbReference type="SMART" id="SM00382">
    <property type="entry name" value="AAA"/>
    <property type="match status" value="2"/>
</dbReference>
<feature type="transmembrane region" description="Helical" evidence="11">
    <location>
        <begin position="1243"/>
        <end position="1268"/>
    </location>
</feature>
<name>T0R6M8_SAPDV</name>
<dbReference type="CDD" id="cd03263">
    <property type="entry name" value="ABC_subfamily_A"/>
    <property type="match status" value="2"/>
</dbReference>
<dbReference type="InterPro" id="IPR013525">
    <property type="entry name" value="ABC2_TM"/>
</dbReference>
<dbReference type="VEuPathDB" id="FungiDB:SDRG_00301"/>
<dbReference type="FunFam" id="3.40.50.300:FF:000335">
    <property type="entry name" value="ATP binding cassette subfamily A member 5"/>
    <property type="match status" value="1"/>
</dbReference>
<feature type="transmembrane region" description="Helical" evidence="11">
    <location>
        <begin position="459"/>
        <end position="481"/>
    </location>
</feature>
<feature type="domain" description="ABC transporter" evidence="12">
    <location>
        <begin position="1513"/>
        <end position="1746"/>
    </location>
</feature>
<dbReference type="EMBL" id="JH767132">
    <property type="protein sequence ID" value="EQC42571.1"/>
    <property type="molecule type" value="Genomic_DNA"/>
</dbReference>
<reference evidence="13 14" key="1">
    <citation type="submission" date="2012-04" db="EMBL/GenBank/DDBJ databases">
        <title>The Genome Sequence of Saprolegnia declina VS20.</title>
        <authorList>
            <consortium name="The Broad Institute Genome Sequencing Platform"/>
            <person name="Russ C."/>
            <person name="Nusbaum C."/>
            <person name="Tyler B."/>
            <person name="van West P."/>
            <person name="Dieguez-Uribeondo J."/>
            <person name="de Bruijn I."/>
            <person name="Tripathy S."/>
            <person name="Jiang R."/>
            <person name="Young S.K."/>
            <person name="Zeng Q."/>
            <person name="Gargeya S."/>
            <person name="Fitzgerald M."/>
            <person name="Haas B."/>
            <person name="Abouelleil A."/>
            <person name="Alvarado L."/>
            <person name="Arachchi H.M."/>
            <person name="Berlin A."/>
            <person name="Chapman S.B."/>
            <person name="Goldberg J."/>
            <person name="Griggs A."/>
            <person name="Gujja S."/>
            <person name="Hansen M."/>
            <person name="Howarth C."/>
            <person name="Imamovic A."/>
            <person name="Larimer J."/>
            <person name="McCowen C."/>
            <person name="Montmayeur A."/>
            <person name="Murphy C."/>
            <person name="Neiman D."/>
            <person name="Pearson M."/>
            <person name="Priest M."/>
            <person name="Roberts A."/>
            <person name="Saif S."/>
            <person name="Shea T."/>
            <person name="Sisk P."/>
            <person name="Sykes S."/>
            <person name="Wortman J."/>
            <person name="Nusbaum C."/>
            <person name="Birren B."/>
        </authorList>
    </citation>
    <scope>NUCLEOTIDE SEQUENCE [LARGE SCALE GENOMIC DNA]</scope>
    <source>
        <strain evidence="13 14">VS20</strain>
    </source>
</reference>
<feature type="transmembrane region" description="Helical" evidence="11">
    <location>
        <begin position="21"/>
        <end position="41"/>
    </location>
</feature>
<accession>T0R6M8</accession>
<dbReference type="Proteomes" id="UP000030762">
    <property type="component" value="Unassembled WGS sequence"/>
</dbReference>
<dbReference type="OrthoDB" id="10255969at2759"/>
<dbReference type="GO" id="GO:0016020">
    <property type="term" value="C:membrane"/>
    <property type="evidence" value="ECO:0007669"/>
    <property type="project" value="UniProtKB-SubCell"/>
</dbReference>
<dbReference type="Pfam" id="PF12698">
    <property type="entry name" value="ABC2_membrane_3"/>
    <property type="match status" value="2"/>
</dbReference>
<evidence type="ECO:0000256" key="6">
    <source>
        <dbReference type="ARBA" id="ARBA00022741"/>
    </source>
</evidence>
<feature type="transmembrane region" description="Helical" evidence="11">
    <location>
        <begin position="1055"/>
        <end position="1074"/>
    </location>
</feature>
<evidence type="ECO:0000256" key="10">
    <source>
        <dbReference type="SAM" id="MobiDB-lite"/>
    </source>
</evidence>
<keyword evidence="4 11" id="KW-0812">Transmembrane</keyword>
<dbReference type="SUPFAM" id="SSF52540">
    <property type="entry name" value="P-loop containing nucleoside triphosphate hydrolases"/>
    <property type="match status" value="2"/>
</dbReference>
<evidence type="ECO:0000256" key="9">
    <source>
        <dbReference type="ARBA" id="ARBA00023136"/>
    </source>
</evidence>
<dbReference type="Gene3D" id="3.40.50.300">
    <property type="entry name" value="P-loop containing nucleotide triphosphate hydrolases"/>
    <property type="match status" value="2"/>
</dbReference>
<comment type="subcellular location">
    <subcellularLocation>
        <location evidence="1">Membrane</location>
        <topology evidence="1">Multi-pass membrane protein</topology>
    </subcellularLocation>
</comment>
<proteinExistence type="inferred from homology"/>
<keyword evidence="5" id="KW-0677">Repeat</keyword>
<dbReference type="PROSITE" id="PS00211">
    <property type="entry name" value="ABC_TRANSPORTER_1"/>
    <property type="match status" value="2"/>
</dbReference>
<feature type="transmembrane region" description="Helical" evidence="11">
    <location>
        <begin position="417"/>
        <end position="438"/>
    </location>
</feature>
<dbReference type="PANTHER" id="PTHR19229">
    <property type="entry name" value="ATP-BINDING CASSETTE TRANSPORTER SUBFAMILY A ABCA"/>
    <property type="match status" value="1"/>
</dbReference>
<evidence type="ECO:0000313" key="14">
    <source>
        <dbReference type="Proteomes" id="UP000030762"/>
    </source>
</evidence>
<feature type="transmembrane region" description="Helical" evidence="11">
    <location>
        <begin position="1304"/>
        <end position="1322"/>
    </location>
</feature>
<dbReference type="STRING" id="1156394.T0R6M8"/>
<keyword evidence="6" id="KW-0547">Nucleotide-binding</keyword>
<keyword evidence="8 11" id="KW-1133">Transmembrane helix</keyword>
<dbReference type="InterPro" id="IPR017871">
    <property type="entry name" value="ABC_transporter-like_CS"/>
</dbReference>
<gene>
    <name evidence="13" type="ORF">SDRG_00301</name>
</gene>
<evidence type="ECO:0000256" key="4">
    <source>
        <dbReference type="ARBA" id="ARBA00022692"/>
    </source>
</evidence>
<evidence type="ECO:0000256" key="2">
    <source>
        <dbReference type="ARBA" id="ARBA00008869"/>
    </source>
</evidence>
<keyword evidence="14" id="KW-1185">Reference proteome</keyword>
<dbReference type="GO" id="GO:0016887">
    <property type="term" value="F:ATP hydrolysis activity"/>
    <property type="evidence" value="ECO:0007669"/>
    <property type="project" value="InterPro"/>
</dbReference>
<dbReference type="RefSeq" id="XP_008603994.1">
    <property type="nucleotide sequence ID" value="XM_008605772.1"/>
</dbReference>